<name>A0A9J6PVC2_9GAMM</name>
<gene>
    <name evidence="1" type="ORF">N5923_14750</name>
</gene>
<evidence type="ECO:0000313" key="2">
    <source>
        <dbReference type="Proteomes" id="UP001064262"/>
    </source>
</evidence>
<protein>
    <submittedName>
        <fullName evidence="1">Uncharacterized protein</fullName>
    </submittedName>
</protein>
<reference evidence="1" key="1">
    <citation type="submission" date="2022-09" db="EMBL/GenBank/DDBJ databases">
        <title>Winslowiella arboricola sp. nov., isolated from bleeding cankers on broadleaf hosts.</title>
        <authorList>
            <person name="Brady C."/>
            <person name="Kaur S."/>
            <person name="Crampton B."/>
            <person name="Maddock D."/>
            <person name="Arnold D."/>
            <person name="Denman S."/>
        </authorList>
    </citation>
    <scope>NUCLEOTIDE SEQUENCE</scope>
    <source>
        <strain evidence="1">BAC 15a-03b</strain>
    </source>
</reference>
<accession>A0A9J6PVC2</accession>
<organism evidence="1 2">
    <name type="scientific">Winslowiella arboricola</name>
    <dbReference type="NCBI Taxonomy" id="2978220"/>
    <lineage>
        <taxon>Bacteria</taxon>
        <taxon>Pseudomonadati</taxon>
        <taxon>Pseudomonadota</taxon>
        <taxon>Gammaproteobacteria</taxon>
        <taxon>Enterobacterales</taxon>
        <taxon>Erwiniaceae</taxon>
        <taxon>Winslowiella</taxon>
    </lineage>
</organism>
<dbReference type="Proteomes" id="UP001064262">
    <property type="component" value="Unassembled WGS sequence"/>
</dbReference>
<keyword evidence="2" id="KW-1185">Reference proteome</keyword>
<sequence length="42" mass="4810">MATSTTMLNVMQQQKLPLSQGTSQFAWINRTKLLGMLTVNYY</sequence>
<dbReference type="EMBL" id="JAODIM010000042">
    <property type="protein sequence ID" value="MCU5778748.1"/>
    <property type="molecule type" value="Genomic_DNA"/>
</dbReference>
<evidence type="ECO:0000313" key="1">
    <source>
        <dbReference type="EMBL" id="MCU5778748.1"/>
    </source>
</evidence>
<dbReference type="AlphaFoldDB" id="A0A9J6PVC2"/>
<comment type="caution">
    <text evidence="1">The sequence shown here is derived from an EMBL/GenBank/DDBJ whole genome shotgun (WGS) entry which is preliminary data.</text>
</comment>
<proteinExistence type="predicted"/>
<dbReference type="RefSeq" id="WP_267142523.1">
    <property type="nucleotide sequence ID" value="NZ_JAODIL010000070.1"/>
</dbReference>